<keyword evidence="1" id="KW-0472">Membrane</keyword>
<evidence type="ECO:0000256" key="1">
    <source>
        <dbReference type="SAM" id="Phobius"/>
    </source>
</evidence>
<keyword evidence="3" id="KW-1185">Reference proteome</keyword>
<protein>
    <recommendedName>
        <fullName evidence="4">Integral membrane protein</fullName>
    </recommendedName>
</protein>
<gene>
    <name evidence="2" type="ORF">LTR09_009531</name>
</gene>
<feature type="transmembrane region" description="Helical" evidence="1">
    <location>
        <begin position="143"/>
        <end position="161"/>
    </location>
</feature>
<feature type="transmembrane region" description="Helical" evidence="1">
    <location>
        <begin position="112"/>
        <end position="131"/>
    </location>
</feature>
<dbReference type="Proteomes" id="UP001271007">
    <property type="component" value="Unassembled WGS sequence"/>
</dbReference>
<evidence type="ECO:0008006" key="4">
    <source>
        <dbReference type="Google" id="ProtNLM"/>
    </source>
</evidence>
<organism evidence="2 3">
    <name type="scientific">Extremus antarcticus</name>
    <dbReference type="NCBI Taxonomy" id="702011"/>
    <lineage>
        <taxon>Eukaryota</taxon>
        <taxon>Fungi</taxon>
        <taxon>Dikarya</taxon>
        <taxon>Ascomycota</taxon>
        <taxon>Pezizomycotina</taxon>
        <taxon>Dothideomycetes</taxon>
        <taxon>Dothideomycetidae</taxon>
        <taxon>Mycosphaerellales</taxon>
        <taxon>Extremaceae</taxon>
        <taxon>Extremus</taxon>
    </lineage>
</organism>
<reference evidence="2" key="1">
    <citation type="submission" date="2023-04" db="EMBL/GenBank/DDBJ databases">
        <title>Black Yeasts Isolated from many extreme environments.</title>
        <authorList>
            <person name="Coleine C."/>
            <person name="Stajich J.E."/>
            <person name="Selbmann L."/>
        </authorList>
    </citation>
    <scope>NUCLEOTIDE SEQUENCE</scope>
    <source>
        <strain evidence="2">CCFEE 5312</strain>
    </source>
</reference>
<keyword evidence="1" id="KW-0812">Transmembrane</keyword>
<dbReference type="EMBL" id="JAWDJX010000042">
    <property type="protein sequence ID" value="KAK3049112.1"/>
    <property type="molecule type" value="Genomic_DNA"/>
</dbReference>
<dbReference type="AlphaFoldDB" id="A0AAJ0DFB2"/>
<evidence type="ECO:0000313" key="3">
    <source>
        <dbReference type="Proteomes" id="UP001271007"/>
    </source>
</evidence>
<feature type="transmembrane region" description="Helical" evidence="1">
    <location>
        <begin position="33"/>
        <end position="58"/>
    </location>
</feature>
<feature type="transmembrane region" description="Helical" evidence="1">
    <location>
        <begin position="70"/>
        <end position="92"/>
    </location>
</feature>
<sequence>MSLYADPTPEGDKSWVWMPSWGELRSHYFHEPGFLACISIAVGCAVYSISGITALPGIYTALDTPAKMNWAYWAPQIIGGVGFVVAGAMFTLETQKHWWLPAPGVLGWHVGMWNLIGGVGFTLCPIFGLYATENHWAAYQASCSTFWGSFAFLIGSTIQWYESLAKHPVEKIKGG</sequence>
<accession>A0AAJ0DFB2</accession>
<evidence type="ECO:0000313" key="2">
    <source>
        <dbReference type="EMBL" id="KAK3049112.1"/>
    </source>
</evidence>
<proteinExistence type="predicted"/>
<comment type="caution">
    <text evidence="2">The sequence shown here is derived from an EMBL/GenBank/DDBJ whole genome shotgun (WGS) entry which is preliminary data.</text>
</comment>
<name>A0AAJ0DFB2_9PEZI</name>
<keyword evidence="1" id="KW-1133">Transmembrane helix</keyword>